<organism evidence="2 3">
    <name type="scientific">Mycolicibacillus parakoreensis</name>
    <dbReference type="NCBI Taxonomy" id="1069221"/>
    <lineage>
        <taxon>Bacteria</taxon>
        <taxon>Bacillati</taxon>
        <taxon>Actinomycetota</taxon>
        <taxon>Actinomycetes</taxon>
        <taxon>Mycobacteriales</taxon>
        <taxon>Mycobacteriaceae</taxon>
        <taxon>Mycolicibacillus</taxon>
    </lineage>
</organism>
<feature type="domain" description="PE" evidence="1">
    <location>
        <begin position="5"/>
        <end position="91"/>
    </location>
</feature>
<dbReference type="InterPro" id="IPR038332">
    <property type="entry name" value="PPE_sf"/>
</dbReference>
<dbReference type="SUPFAM" id="SSF140459">
    <property type="entry name" value="PE/PPE dimer-like"/>
    <property type="match status" value="1"/>
</dbReference>
<dbReference type="InterPro" id="IPR000084">
    <property type="entry name" value="PE-PGRS_N"/>
</dbReference>
<proteinExistence type="predicted"/>
<evidence type="ECO:0000313" key="3">
    <source>
        <dbReference type="Proteomes" id="UP001055200"/>
    </source>
</evidence>
<name>A0ABY3U3A1_9MYCO</name>
<dbReference type="Pfam" id="PF00934">
    <property type="entry name" value="PE"/>
    <property type="match status" value="1"/>
</dbReference>
<gene>
    <name evidence="2" type="ORF">MIU77_17485</name>
</gene>
<dbReference type="Proteomes" id="UP001055200">
    <property type="component" value="Chromosome"/>
</dbReference>
<evidence type="ECO:0000259" key="1">
    <source>
        <dbReference type="Pfam" id="PF00934"/>
    </source>
</evidence>
<protein>
    <submittedName>
        <fullName evidence="2">PE domain-containing protein</fullName>
    </submittedName>
</protein>
<dbReference type="EMBL" id="CP092365">
    <property type="protein sequence ID" value="ULN52601.1"/>
    <property type="molecule type" value="Genomic_DNA"/>
</dbReference>
<evidence type="ECO:0000313" key="2">
    <source>
        <dbReference type="EMBL" id="ULN52601.1"/>
    </source>
</evidence>
<accession>A0ABY3U3A1</accession>
<sequence length="99" mass="9255">MTLRILPEGVAATGAAVQAIAAQLAALHAATAPVIGVVAPPAGDPVSVRAATDLSAQGAQHAAVGAYAAAVLGRAGVGAAEAGADYAGGDALAAATYPR</sequence>
<keyword evidence="3" id="KW-1185">Reference proteome</keyword>
<dbReference type="RefSeq" id="WP_240170873.1">
    <property type="nucleotide sequence ID" value="NZ_CP092365.1"/>
</dbReference>
<reference evidence="2" key="1">
    <citation type="submission" date="2022-08" db="EMBL/GenBank/DDBJ databases">
        <title>Complete genome sequence of 14 non-tuberculosis mycobacteria type-strains.</title>
        <authorList>
            <person name="Igarashi Y."/>
            <person name="Osugi A."/>
            <person name="Mitarai S."/>
        </authorList>
    </citation>
    <scope>NUCLEOTIDE SEQUENCE</scope>
    <source>
        <strain evidence="2">DSM 45575</strain>
    </source>
</reference>
<dbReference type="Gene3D" id="1.10.287.850">
    <property type="entry name" value="HP0062-like domain"/>
    <property type="match status" value="1"/>
</dbReference>